<sequence length="853" mass="96941">MPLWKSKEKGRNLTAGEKAKATLQTLLSELPSDIDDVLANTTPPNNIIHVIERMQQRSKSNAFHAEGKKAIIRYTLGWSQDTTSDLLEQGLGIIGTIDAIAERTGLSADNTNIAKYAYYCLMDPKEVGLVYNLPRIRGDFEKFIGFAQGRNFCNSNVARMRRWQEIPKDELREIFVSGRSPTEKDARREYCIRQLMKDQKLDHSDAERLFEQSSDEPRDTKVSMGEESEISKYAADCRVRHFQQPMYLPTRDTRAPPNVDPRTRVVAVLGVDETGSGVARDIASPSIGDGWMVSDFNLWMHVLDSMGKSQEWITSMDPEYIVSKYCLRDNTTREPEDDNLPIQKSWVTGFLHGDPFEERVVVLDENLLPAVRQKVTISPHGLELRNLFMNRLEHALAEAEKDAGPVLVMIFAHGENEQGGFLIGESSEGQLDESPPVSRLDISELLQKYPKAHLTMFMTSCYSGHWVETQPLQCQNLTVLAAAQREEESFGFEWSLSQRHCGGLFSSATLTELLKEPSILPSDVDNDTSRQYKQMVNAIIAEMFRLCLPQNITDYGSKPVFTDPNDLTKFWKRTGYTLHEYQKNYSSLTKIPPSDPHPKTNRKQFNATFIDDNHPDILAWNARHPGILDPEYPTATGGYGGTSRGLTSRTNIKFLIHEFMGTNPWLHLHDQKMLERLIREFKGGTKDSRILLGLRTSLIHRLRMNDEANNYARAMDFYKLPPIDKWGPITNHPRGTIMRQWGYLVLHSGVFDRTPSGYWYMKPCFYLAWGALEAGLNEYEFKEALFKLAKSRKEGMVALFSSKLATSARLTKSVSNLKSLLRQSWSQSKTKRGNQGRKGLSEINWTEPSSSGL</sequence>
<dbReference type="KEGG" id="trg:TRUGW13939_09877"/>
<dbReference type="AlphaFoldDB" id="A0A7H8RB77"/>
<dbReference type="GeneID" id="55997359"/>
<feature type="compositionally biased region" description="Basic and acidic residues" evidence="1">
    <location>
        <begin position="204"/>
        <end position="221"/>
    </location>
</feature>
<keyword evidence="3" id="KW-1185">Reference proteome</keyword>
<gene>
    <name evidence="2" type="ORF">TRUGW13939_09877</name>
</gene>
<dbReference type="EMBL" id="CP055902">
    <property type="protein sequence ID" value="QKX62715.1"/>
    <property type="molecule type" value="Genomic_DNA"/>
</dbReference>
<name>A0A7H8RB77_TALRU</name>
<feature type="region of interest" description="Disordered" evidence="1">
    <location>
        <begin position="826"/>
        <end position="853"/>
    </location>
</feature>
<proteinExistence type="predicted"/>
<feature type="region of interest" description="Disordered" evidence="1">
    <location>
        <begin position="204"/>
        <end position="227"/>
    </location>
</feature>
<reference evidence="3" key="1">
    <citation type="submission" date="2020-06" db="EMBL/GenBank/DDBJ databases">
        <title>A chromosome-scale genome assembly of Talaromyces rugulosus W13939.</title>
        <authorList>
            <person name="Wang B."/>
            <person name="Guo L."/>
            <person name="Ye K."/>
            <person name="Wang L."/>
        </authorList>
    </citation>
    <scope>NUCLEOTIDE SEQUENCE [LARGE SCALE GENOMIC DNA]</scope>
    <source>
        <strain evidence="3">W13939</strain>
    </source>
</reference>
<dbReference type="Proteomes" id="UP000509510">
    <property type="component" value="Chromosome V"/>
</dbReference>
<protein>
    <submittedName>
        <fullName evidence="2">Uncharacterized protein</fullName>
    </submittedName>
</protein>
<organism evidence="2 3">
    <name type="scientific">Talaromyces rugulosus</name>
    <name type="common">Penicillium rugulosum</name>
    <dbReference type="NCBI Taxonomy" id="121627"/>
    <lineage>
        <taxon>Eukaryota</taxon>
        <taxon>Fungi</taxon>
        <taxon>Dikarya</taxon>
        <taxon>Ascomycota</taxon>
        <taxon>Pezizomycotina</taxon>
        <taxon>Eurotiomycetes</taxon>
        <taxon>Eurotiomycetidae</taxon>
        <taxon>Eurotiales</taxon>
        <taxon>Trichocomaceae</taxon>
        <taxon>Talaromyces</taxon>
        <taxon>Talaromyces sect. Islandici</taxon>
    </lineage>
</organism>
<evidence type="ECO:0000256" key="1">
    <source>
        <dbReference type="SAM" id="MobiDB-lite"/>
    </source>
</evidence>
<dbReference type="OrthoDB" id="3000060at2759"/>
<evidence type="ECO:0000313" key="2">
    <source>
        <dbReference type="EMBL" id="QKX62715.1"/>
    </source>
</evidence>
<evidence type="ECO:0000313" key="3">
    <source>
        <dbReference type="Proteomes" id="UP000509510"/>
    </source>
</evidence>
<accession>A0A7H8RB77</accession>
<dbReference type="RefSeq" id="XP_035348889.1">
    <property type="nucleotide sequence ID" value="XM_035492996.1"/>
</dbReference>
<feature type="compositionally biased region" description="Polar residues" evidence="1">
    <location>
        <begin position="843"/>
        <end position="853"/>
    </location>
</feature>